<evidence type="ECO:0000313" key="2">
    <source>
        <dbReference type="EMBL" id="RVU02643.1"/>
    </source>
</evidence>
<feature type="transmembrane region" description="Helical" evidence="1">
    <location>
        <begin position="7"/>
        <end position="26"/>
    </location>
</feature>
<evidence type="ECO:0000313" key="3">
    <source>
        <dbReference type="Proteomes" id="UP000282759"/>
    </source>
</evidence>
<keyword evidence="1" id="KW-1133">Transmembrane helix</keyword>
<gene>
    <name evidence="2" type="ORF">EOD41_01500</name>
</gene>
<protein>
    <submittedName>
        <fullName evidence="2">Uncharacterized protein</fullName>
    </submittedName>
</protein>
<evidence type="ECO:0000256" key="1">
    <source>
        <dbReference type="SAM" id="Phobius"/>
    </source>
</evidence>
<sequence>MKFRLTPLNIGTAFFIVIAVYVWIYGAGVVTGQQYQRWTNIIGGLFLFFAFVVAFLDITFRNFFKDTKTLWIVELSFITLTTIIFLIVK</sequence>
<feature type="transmembrane region" description="Helical" evidence="1">
    <location>
        <begin position="38"/>
        <end position="58"/>
    </location>
</feature>
<comment type="caution">
    <text evidence="2">The sequence shown here is derived from an EMBL/GenBank/DDBJ whole genome shotgun (WGS) entry which is preliminary data.</text>
</comment>
<organism evidence="2 3">
    <name type="scientific">Mucilaginibacter limnophilus</name>
    <dbReference type="NCBI Taxonomy" id="1932778"/>
    <lineage>
        <taxon>Bacteria</taxon>
        <taxon>Pseudomonadati</taxon>
        <taxon>Bacteroidota</taxon>
        <taxon>Sphingobacteriia</taxon>
        <taxon>Sphingobacteriales</taxon>
        <taxon>Sphingobacteriaceae</taxon>
        <taxon>Mucilaginibacter</taxon>
    </lineage>
</organism>
<keyword evidence="3" id="KW-1185">Reference proteome</keyword>
<keyword evidence="1" id="KW-0472">Membrane</keyword>
<name>A0A3S2UR78_9SPHI</name>
<reference evidence="2 3" key="1">
    <citation type="submission" date="2019-01" db="EMBL/GenBank/DDBJ databases">
        <authorList>
            <person name="Chen W.-M."/>
        </authorList>
    </citation>
    <scope>NUCLEOTIDE SEQUENCE [LARGE SCALE GENOMIC DNA]</scope>
    <source>
        <strain evidence="2 3">YBJ-36</strain>
    </source>
</reference>
<dbReference type="Proteomes" id="UP000282759">
    <property type="component" value="Unassembled WGS sequence"/>
</dbReference>
<accession>A0A3S2UR78</accession>
<feature type="transmembrane region" description="Helical" evidence="1">
    <location>
        <begin position="70"/>
        <end position="88"/>
    </location>
</feature>
<dbReference type="OrthoDB" id="769853at2"/>
<keyword evidence="1" id="KW-0812">Transmembrane</keyword>
<proteinExistence type="predicted"/>
<dbReference type="EMBL" id="SACK01000001">
    <property type="protein sequence ID" value="RVU02643.1"/>
    <property type="molecule type" value="Genomic_DNA"/>
</dbReference>
<dbReference type="RefSeq" id="WP_127703010.1">
    <property type="nucleotide sequence ID" value="NZ_SACK01000001.1"/>
</dbReference>
<dbReference type="AlphaFoldDB" id="A0A3S2UR78"/>